<accession>A0A8C5NEW6</accession>
<dbReference type="Gene3D" id="3.40.50.300">
    <property type="entry name" value="P-loop containing nucleotide triphosphate hydrolases"/>
    <property type="match status" value="1"/>
</dbReference>
<dbReference type="PANTHER" id="PTHR11783">
    <property type="entry name" value="SULFOTRANSFERASE SULT"/>
    <property type="match status" value="1"/>
</dbReference>
<reference evidence="5" key="2">
    <citation type="submission" date="2025-08" db="UniProtKB">
        <authorList>
            <consortium name="Ensembl"/>
        </authorList>
    </citation>
    <scope>IDENTIFICATION</scope>
</reference>
<comment type="similarity">
    <text evidence="1 3">Belongs to the sulfotransferase 1 family.</text>
</comment>
<reference evidence="5" key="3">
    <citation type="submission" date="2025-09" db="UniProtKB">
        <authorList>
            <consortium name="Ensembl"/>
        </authorList>
    </citation>
    <scope>IDENTIFICATION</scope>
</reference>
<dbReference type="Proteomes" id="UP000694680">
    <property type="component" value="Chromosome 8"/>
</dbReference>
<dbReference type="GO" id="GO:0008146">
    <property type="term" value="F:sulfotransferase activity"/>
    <property type="evidence" value="ECO:0007669"/>
    <property type="project" value="InterPro"/>
</dbReference>
<evidence type="ECO:0000313" key="5">
    <source>
        <dbReference type="Ensembl" id="ENSGWIP00000050281.1"/>
    </source>
</evidence>
<keyword evidence="6" id="KW-1185">Reference proteome</keyword>
<dbReference type="SUPFAM" id="SSF52540">
    <property type="entry name" value="P-loop containing nucleoside triphosphate hydrolases"/>
    <property type="match status" value="1"/>
</dbReference>
<evidence type="ECO:0000313" key="6">
    <source>
        <dbReference type="Proteomes" id="UP000694680"/>
    </source>
</evidence>
<dbReference type="Ensembl" id="ENSGWIT00000054312.1">
    <property type="protein sequence ID" value="ENSGWIP00000050281.1"/>
    <property type="gene ID" value="ENSGWIG00000024455.1"/>
</dbReference>
<dbReference type="InterPro" id="IPR000863">
    <property type="entry name" value="Sulfotransferase_dom"/>
</dbReference>
<dbReference type="AlphaFoldDB" id="A0A8C5NEW6"/>
<sequence>ATHCFHIIACSMEQINDYLCRYKNYNFAVGWTSAEYIDSLQSFDIRDSDVFIVTYPKSGTIWTQQVVISVCELDGGLNQYQNNLEQMPWLEYTEGRADYSLRPSPRLFASHLTPTEGREGQGEVIYVMRNPKDNIVSYYNFSSKMTDLETPKNFEQFLDQYLKGDGETRQHSKVVEKATFKNTKKDPKANKQKTVRLQSLSRNRNYVLFFLSLLCFKTKSK</sequence>
<organism evidence="5 6">
    <name type="scientific">Gouania willdenowi</name>
    <name type="common">Blunt-snouted clingfish</name>
    <name type="synonym">Lepadogaster willdenowi</name>
    <dbReference type="NCBI Taxonomy" id="441366"/>
    <lineage>
        <taxon>Eukaryota</taxon>
        <taxon>Metazoa</taxon>
        <taxon>Chordata</taxon>
        <taxon>Craniata</taxon>
        <taxon>Vertebrata</taxon>
        <taxon>Euteleostomi</taxon>
        <taxon>Actinopterygii</taxon>
        <taxon>Neopterygii</taxon>
        <taxon>Teleostei</taxon>
        <taxon>Neoteleostei</taxon>
        <taxon>Acanthomorphata</taxon>
        <taxon>Ovalentaria</taxon>
        <taxon>Blenniimorphae</taxon>
        <taxon>Blenniiformes</taxon>
        <taxon>Gobiesocoidei</taxon>
        <taxon>Gobiesocidae</taxon>
        <taxon>Gobiesocinae</taxon>
        <taxon>Gouania</taxon>
    </lineage>
</organism>
<keyword evidence="2 3" id="KW-0808">Transferase</keyword>
<feature type="domain" description="Sulfotransferase" evidence="4">
    <location>
        <begin position="47"/>
        <end position="165"/>
    </location>
</feature>
<dbReference type="InterPro" id="IPR027417">
    <property type="entry name" value="P-loop_NTPase"/>
</dbReference>
<evidence type="ECO:0000259" key="4">
    <source>
        <dbReference type="Pfam" id="PF00685"/>
    </source>
</evidence>
<proteinExistence type="inferred from homology"/>
<protein>
    <recommendedName>
        <fullName evidence="3">Sulfotransferase</fullName>
        <ecNumber evidence="3">2.8.2.-</ecNumber>
    </recommendedName>
</protein>
<reference evidence="5" key="1">
    <citation type="submission" date="2020-06" db="EMBL/GenBank/DDBJ databases">
        <authorList>
            <consortium name="Wellcome Sanger Institute Data Sharing"/>
        </authorList>
    </citation>
    <scope>NUCLEOTIDE SEQUENCE [LARGE SCALE GENOMIC DNA]</scope>
</reference>
<dbReference type="Pfam" id="PF00685">
    <property type="entry name" value="Sulfotransfer_1"/>
    <property type="match status" value="1"/>
</dbReference>
<evidence type="ECO:0000256" key="1">
    <source>
        <dbReference type="ARBA" id="ARBA00005771"/>
    </source>
</evidence>
<evidence type="ECO:0000256" key="3">
    <source>
        <dbReference type="RuleBase" id="RU361155"/>
    </source>
</evidence>
<name>A0A8C5NEW6_GOUWI</name>
<evidence type="ECO:0000256" key="2">
    <source>
        <dbReference type="ARBA" id="ARBA00022679"/>
    </source>
</evidence>
<dbReference type="EC" id="2.8.2.-" evidence="3"/>